<protein>
    <submittedName>
        <fullName evidence="2">Uncharacterized protein</fullName>
    </submittedName>
</protein>
<organism evidence="2 3">
    <name type="scientific">Anguilla anguilla</name>
    <name type="common">European freshwater eel</name>
    <name type="synonym">Muraena anguilla</name>
    <dbReference type="NCBI Taxonomy" id="7936"/>
    <lineage>
        <taxon>Eukaryota</taxon>
        <taxon>Metazoa</taxon>
        <taxon>Chordata</taxon>
        <taxon>Craniata</taxon>
        <taxon>Vertebrata</taxon>
        <taxon>Euteleostomi</taxon>
        <taxon>Actinopterygii</taxon>
        <taxon>Neopterygii</taxon>
        <taxon>Teleostei</taxon>
        <taxon>Anguilliformes</taxon>
        <taxon>Anguillidae</taxon>
        <taxon>Anguilla</taxon>
    </lineage>
</organism>
<sequence>METVLSSSRRRNRGERGRKIPEAHRTLLPDAVSGVKSKGVPSIADAGESVTTRGRSFSKMLLFCYAVRCVIPILKKGKHGVNTLSFSGVKMEEMELTETHVLKGKANQTTCCHIYHTGKPCNDSAE</sequence>
<evidence type="ECO:0000313" key="2">
    <source>
        <dbReference type="EMBL" id="KAG5846485.1"/>
    </source>
</evidence>
<dbReference type="Proteomes" id="UP001044222">
    <property type="component" value="Unassembled WGS sequence"/>
</dbReference>
<name>A0A9D3MCJ5_ANGAN</name>
<feature type="region of interest" description="Disordered" evidence="1">
    <location>
        <begin position="1"/>
        <end position="22"/>
    </location>
</feature>
<evidence type="ECO:0000256" key="1">
    <source>
        <dbReference type="SAM" id="MobiDB-lite"/>
    </source>
</evidence>
<reference evidence="2" key="1">
    <citation type="submission" date="2021-01" db="EMBL/GenBank/DDBJ databases">
        <title>A chromosome-scale assembly of European eel, Anguilla anguilla.</title>
        <authorList>
            <person name="Henkel C."/>
            <person name="Jong-Raadsen S.A."/>
            <person name="Dufour S."/>
            <person name="Weltzien F.-A."/>
            <person name="Palstra A.P."/>
            <person name="Pelster B."/>
            <person name="Spaink H.P."/>
            <person name="Van Den Thillart G.E."/>
            <person name="Jansen H."/>
            <person name="Zahm M."/>
            <person name="Klopp C."/>
            <person name="Cedric C."/>
            <person name="Louis A."/>
            <person name="Berthelot C."/>
            <person name="Parey E."/>
            <person name="Roest Crollius H."/>
            <person name="Montfort J."/>
            <person name="Robinson-Rechavi M."/>
            <person name="Bucao C."/>
            <person name="Bouchez O."/>
            <person name="Gislard M."/>
            <person name="Lluch J."/>
            <person name="Milhes M."/>
            <person name="Lampietro C."/>
            <person name="Lopez Roques C."/>
            <person name="Donnadieu C."/>
            <person name="Braasch I."/>
            <person name="Desvignes T."/>
            <person name="Postlethwait J."/>
            <person name="Bobe J."/>
            <person name="Guiguen Y."/>
            <person name="Dirks R."/>
        </authorList>
    </citation>
    <scope>NUCLEOTIDE SEQUENCE</scope>
    <source>
        <strain evidence="2">Tag_6206</strain>
        <tissue evidence="2">Liver</tissue>
    </source>
</reference>
<keyword evidence="3" id="KW-1185">Reference proteome</keyword>
<evidence type="ECO:0000313" key="3">
    <source>
        <dbReference type="Proteomes" id="UP001044222"/>
    </source>
</evidence>
<comment type="caution">
    <text evidence="2">The sequence shown here is derived from an EMBL/GenBank/DDBJ whole genome shotgun (WGS) entry which is preliminary data.</text>
</comment>
<dbReference type="EMBL" id="JAFIRN010000006">
    <property type="protein sequence ID" value="KAG5846485.1"/>
    <property type="molecule type" value="Genomic_DNA"/>
</dbReference>
<proteinExistence type="predicted"/>
<accession>A0A9D3MCJ5</accession>
<dbReference type="AlphaFoldDB" id="A0A9D3MCJ5"/>
<gene>
    <name evidence="2" type="ORF">ANANG_G00115470</name>
</gene>